<organism evidence="1 2">
    <name type="scientific">Brucella anthropi</name>
    <name type="common">Ochrobactrum anthropi</name>
    <dbReference type="NCBI Taxonomy" id="529"/>
    <lineage>
        <taxon>Bacteria</taxon>
        <taxon>Pseudomonadati</taxon>
        <taxon>Pseudomonadota</taxon>
        <taxon>Alphaproteobacteria</taxon>
        <taxon>Hyphomicrobiales</taxon>
        <taxon>Brucellaceae</taxon>
        <taxon>Brucella/Ochrobactrum group</taxon>
        <taxon>Brucella</taxon>
    </lineage>
</organism>
<dbReference type="AlphaFoldDB" id="A0A6I0DRT5"/>
<proteinExistence type="predicted"/>
<name>A0A6I0DRT5_BRUAN</name>
<dbReference type="Pfam" id="PF06995">
    <property type="entry name" value="Phage_P2_GpU"/>
    <property type="match status" value="1"/>
</dbReference>
<dbReference type="EMBL" id="WBWX01000002">
    <property type="protein sequence ID" value="KAB2801623.1"/>
    <property type="molecule type" value="Genomic_DNA"/>
</dbReference>
<gene>
    <name evidence="1" type="ORF">F9L06_08060</name>
</gene>
<evidence type="ECO:0000313" key="1">
    <source>
        <dbReference type="EMBL" id="KAB2801623.1"/>
    </source>
</evidence>
<reference evidence="1 2" key="1">
    <citation type="submission" date="2019-09" db="EMBL/GenBank/DDBJ databases">
        <title>Taxonomic organization of the family Brucellaceae based on a phylogenomic approach.</title>
        <authorList>
            <person name="Leclercq S."/>
            <person name="Cloeckaert A."/>
            <person name="Zygmunt M.S."/>
        </authorList>
    </citation>
    <scope>NUCLEOTIDE SEQUENCE [LARGE SCALE GENOMIC DNA]</scope>
    <source>
        <strain evidence="1 2">CCUG 34461</strain>
    </source>
</reference>
<dbReference type="RefSeq" id="WP_151576431.1">
    <property type="nucleotide sequence ID" value="NZ_WBWX01000002.1"/>
</dbReference>
<dbReference type="InterPro" id="IPR009734">
    <property type="entry name" value="Myoviridae_GpU"/>
</dbReference>
<evidence type="ECO:0000313" key="2">
    <source>
        <dbReference type="Proteomes" id="UP000441102"/>
    </source>
</evidence>
<comment type="caution">
    <text evidence="1">The sequence shown here is derived from an EMBL/GenBank/DDBJ whole genome shotgun (WGS) entry which is preliminary data.</text>
</comment>
<accession>A0A6I0DRT5</accession>
<protein>
    <submittedName>
        <fullName evidence="1">Phage tail protein</fullName>
    </submittedName>
</protein>
<dbReference type="Proteomes" id="UP000441102">
    <property type="component" value="Unassembled WGS sequence"/>
</dbReference>
<sequence>MLYMLGTLTIDTRPFSIDEMQRTASADIASKPLINAFPGKEFTGEGDDEITLSGQILPTKIGGLNELEIAHEMRRNGTRFPLQRGDGTRLGWFAITRITENHTNLTRNGVGFVLKHTIVMTRVQPDAGSGQQVISGLLSLFGIF</sequence>